<evidence type="ECO:0000313" key="1">
    <source>
        <dbReference type="EMBL" id="CAI8018424.1"/>
    </source>
</evidence>
<name>A0AA35RWB0_GEOBA</name>
<evidence type="ECO:0000313" key="2">
    <source>
        <dbReference type="Proteomes" id="UP001174909"/>
    </source>
</evidence>
<dbReference type="Gene3D" id="3.40.50.300">
    <property type="entry name" value="P-loop containing nucleotide triphosphate hydrolases"/>
    <property type="match status" value="1"/>
</dbReference>
<protein>
    <recommendedName>
        <fullName evidence="3">Cytidylate kinase-like family protein</fullName>
    </recommendedName>
</protein>
<dbReference type="SUPFAM" id="SSF52540">
    <property type="entry name" value="P-loop containing nucleoside triphosphate hydrolases"/>
    <property type="match status" value="1"/>
</dbReference>
<accession>A0AA35RWB0</accession>
<proteinExistence type="predicted"/>
<organism evidence="1 2">
    <name type="scientific">Geodia barretti</name>
    <name type="common">Barrett's horny sponge</name>
    <dbReference type="NCBI Taxonomy" id="519541"/>
    <lineage>
        <taxon>Eukaryota</taxon>
        <taxon>Metazoa</taxon>
        <taxon>Porifera</taxon>
        <taxon>Demospongiae</taxon>
        <taxon>Heteroscleromorpha</taxon>
        <taxon>Tetractinellida</taxon>
        <taxon>Astrophorina</taxon>
        <taxon>Geodiidae</taxon>
        <taxon>Geodia</taxon>
    </lineage>
</organism>
<evidence type="ECO:0008006" key="3">
    <source>
        <dbReference type="Google" id="ProtNLM"/>
    </source>
</evidence>
<keyword evidence="2" id="KW-1185">Reference proteome</keyword>
<comment type="caution">
    <text evidence="1">The sequence shown here is derived from an EMBL/GenBank/DDBJ whole genome shotgun (WGS) entry which is preliminary data.</text>
</comment>
<sequence length="236" mass="25588">MPVITINGVIGSGTLEIGHLVAQNMGLNYVDRYIFSEAARLVGSPISRLIEKEQRVVPFREKVARFMQTVLERSAVAGAGAEPYFGRGIEMLPAEAYTELVSDAASSSNVHDRAFIEATTSVIKELSGGGDVVIIGRGSNMILADTPGVIHVGLLAPMDVRIDTMAKREMFSADEARAYAEDLENARVTFYRKFFRTEANDPTKFHLMLNIGRISQSTAAEIIAHASEDLTAAVPA</sequence>
<dbReference type="InterPro" id="IPR027417">
    <property type="entry name" value="P-loop_NTPase"/>
</dbReference>
<reference evidence="1" key="1">
    <citation type="submission" date="2023-03" db="EMBL/GenBank/DDBJ databases">
        <authorList>
            <person name="Steffen K."/>
            <person name="Cardenas P."/>
        </authorList>
    </citation>
    <scope>NUCLEOTIDE SEQUENCE</scope>
</reference>
<dbReference type="Pfam" id="PF13189">
    <property type="entry name" value="Cytidylate_kin2"/>
    <property type="match status" value="1"/>
</dbReference>
<gene>
    <name evidence="1" type="ORF">GBAR_LOCUS11179</name>
</gene>
<dbReference type="Proteomes" id="UP001174909">
    <property type="component" value="Unassembled WGS sequence"/>
</dbReference>
<dbReference type="AlphaFoldDB" id="A0AA35RWB0"/>
<dbReference type="EMBL" id="CASHTH010001687">
    <property type="protein sequence ID" value="CAI8018424.1"/>
    <property type="molecule type" value="Genomic_DNA"/>
</dbReference>